<evidence type="ECO:0000259" key="3">
    <source>
        <dbReference type="Pfam" id="PF01364"/>
    </source>
</evidence>
<feature type="chain" id="PRO_5028019994" evidence="2">
    <location>
        <begin position="18"/>
        <end position="1024"/>
    </location>
</feature>
<feature type="domain" description="Gingipain" evidence="3">
    <location>
        <begin position="24"/>
        <end position="347"/>
    </location>
</feature>
<dbReference type="EMBL" id="DTGZ01000105">
    <property type="protein sequence ID" value="HGV97794.1"/>
    <property type="molecule type" value="Genomic_DNA"/>
</dbReference>
<evidence type="ECO:0000313" key="5">
    <source>
        <dbReference type="EMBL" id="HGV97794.1"/>
    </source>
</evidence>
<feature type="domain" description="Secretion system C-terminal sorting" evidence="4">
    <location>
        <begin position="928"/>
        <end position="1021"/>
    </location>
</feature>
<feature type="signal peptide" evidence="2">
    <location>
        <begin position="1"/>
        <end position="17"/>
    </location>
</feature>
<dbReference type="Pfam" id="PF18962">
    <property type="entry name" value="Por_Secre_tail"/>
    <property type="match status" value="1"/>
</dbReference>
<dbReference type="Pfam" id="PF01364">
    <property type="entry name" value="Peptidase_C25"/>
    <property type="match status" value="1"/>
</dbReference>
<dbReference type="SUPFAM" id="SSF52129">
    <property type="entry name" value="Caspase-like"/>
    <property type="match status" value="1"/>
</dbReference>
<dbReference type="Gene3D" id="2.60.40.10">
    <property type="entry name" value="Immunoglobulins"/>
    <property type="match status" value="1"/>
</dbReference>
<dbReference type="Gene3D" id="3.40.50.10390">
    <property type="entry name" value="Gingipain r, domain 1"/>
    <property type="match status" value="1"/>
</dbReference>
<name>A0A7C4XB42_UNCW3</name>
<dbReference type="InterPro" id="IPR029031">
    <property type="entry name" value="Gingipain_N_sf"/>
</dbReference>
<dbReference type="AlphaFoldDB" id="A0A7C4XB42"/>
<reference evidence="5" key="1">
    <citation type="journal article" date="2020" name="mSystems">
        <title>Genome- and Community-Level Interaction Insights into Carbon Utilization and Element Cycling Functions of Hydrothermarchaeota in Hydrothermal Sediment.</title>
        <authorList>
            <person name="Zhou Z."/>
            <person name="Liu Y."/>
            <person name="Xu W."/>
            <person name="Pan J."/>
            <person name="Luo Z.H."/>
            <person name="Li M."/>
        </authorList>
    </citation>
    <scope>NUCLEOTIDE SEQUENCE [LARGE SCALE GENOMIC DNA]</scope>
    <source>
        <strain evidence="5">SpSt-774</strain>
    </source>
</reference>
<comment type="caution">
    <text evidence="5">The sequence shown here is derived from an EMBL/GenBank/DDBJ whole genome shotgun (WGS) entry which is preliminary data.</text>
</comment>
<organism evidence="5">
    <name type="scientific">candidate division WOR-3 bacterium</name>
    <dbReference type="NCBI Taxonomy" id="2052148"/>
    <lineage>
        <taxon>Bacteria</taxon>
        <taxon>Bacteria division WOR-3</taxon>
    </lineage>
</organism>
<dbReference type="InterPro" id="IPR026444">
    <property type="entry name" value="Secre_tail"/>
</dbReference>
<protein>
    <submittedName>
        <fullName evidence="5">T9SS type A sorting domain-containing protein</fullName>
    </submittedName>
</protein>
<sequence length="1024" mass="114396">MKKLLIFSLMILSFAYAQEIGAKYLVITADTFYNSILPYAQWKHKMGLRTKVVKLSEIGGNNQVAIRNYIRNAYNTWPIKPEFLLLVGGPSFLAFPIISSTYTDNYYTNIDTTNIYNEILSGRLTVRDINQAQTVVSKMLRYERNPDTTTDWFRNACLIVREDNDPYDDSIYWSDIHHAKALMLGGGYNTIDTLSRNLGNNANDVISRVNQGRGFVLYRGQGVGYWWDPFNVNPNLTQNGSKLPIVLSITCRTIATSGDPATAEWWLLTGTPTTPRGGAGYFATTTIVTGGAYLRSAVCKGFFNAIFNDRKRLFGEACEAGRRNVYQLYGSQSEYRGFTTLGDPAMQIWTAKPKRIDVFYDSILYAGVEETLQVSVQYQGMPVESAYVCILFDTLIYQTGYTNYSGQVSFILNSPIPGTMDITVTGRNLYPYEGTIQMILGDVYLTYLNSLFSDSLGNNNGFINQGEIILLWATIRNIGAAPATNVRAKLKTQDTTIFITDSISLYGNVLPGTDQIGLNPFVFSVSPNARSHSAPFEIYLIDAQGDTFYSNFSLFVSGNENGAIGPDPYGYYIYDDTDTLTGNAPVYNWFEIAPPGPGLIVSEITDEDADTVTYPLPFVFKYYGTEYNTIGLCSNGFLELNNSTYRFGENTPIPLPGGPKRLLAPFWDDLDPRPAPDGYGDIYYYSDTTNHRWIIEYKECGHYGNPTVRETFQAILLDPQYYPTPTGDGEVLFLYNTVANANENSVGMEDETETRGLQYVYNSSYDPNAMPLINGRALLITTKPPVSYHSPWINLMSWIVNDSSGGNNNGIPEPNETIEITIYIRNDGDTLITDVNGSLRTSSNSLLLIDSTAIFGNVEIGAISDNSSNPYIVQVAEDPVDTLVGLTLYFTGNGGGYQTFAYFTLHIHNETGISENSTSNDKIELLKIYPNPFKNRLEIRYKIPDTRYEPISDISFSLSVSIKIYDVAGRLVKDFSRFTNYDGHPTSIVWDGTDDSGLKLPAGIYFIRLESNEFKRTEKAVLLR</sequence>
<gene>
    <name evidence="5" type="ORF">ENV60_05810</name>
</gene>
<keyword evidence="1 2" id="KW-0732">Signal</keyword>
<dbReference type="InterPro" id="IPR001769">
    <property type="entry name" value="Gingipain"/>
</dbReference>
<evidence type="ECO:0000256" key="1">
    <source>
        <dbReference type="ARBA" id="ARBA00022729"/>
    </source>
</evidence>
<dbReference type="InterPro" id="IPR029030">
    <property type="entry name" value="Caspase-like_dom_sf"/>
</dbReference>
<accession>A0A7C4XB42</accession>
<dbReference type="Gene3D" id="2.60.40.4070">
    <property type="match status" value="1"/>
</dbReference>
<evidence type="ECO:0000259" key="4">
    <source>
        <dbReference type="Pfam" id="PF18962"/>
    </source>
</evidence>
<dbReference type="GO" id="GO:0006508">
    <property type="term" value="P:proteolysis"/>
    <property type="evidence" value="ECO:0007669"/>
    <property type="project" value="InterPro"/>
</dbReference>
<dbReference type="Gene3D" id="3.40.50.1460">
    <property type="match status" value="1"/>
</dbReference>
<dbReference type="GO" id="GO:0008234">
    <property type="term" value="F:cysteine-type peptidase activity"/>
    <property type="evidence" value="ECO:0007669"/>
    <property type="project" value="InterPro"/>
</dbReference>
<evidence type="ECO:0000256" key="2">
    <source>
        <dbReference type="SAM" id="SignalP"/>
    </source>
</evidence>
<dbReference type="NCBIfam" id="TIGR04183">
    <property type="entry name" value="Por_Secre_tail"/>
    <property type="match status" value="1"/>
</dbReference>
<dbReference type="InterPro" id="IPR013783">
    <property type="entry name" value="Ig-like_fold"/>
</dbReference>
<proteinExistence type="predicted"/>